<reference evidence="2 3" key="1">
    <citation type="submission" date="2017-07" db="EMBL/GenBank/DDBJ databases">
        <title>Draft Genome Sequences of Select Purple Nonsulfur Bacteria.</title>
        <authorList>
            <person name="Lasarre B."/>
            <person name="Mckinlay J.B."/>
        </authorList>
    </citation>
    <scope>NUCLEOTIDE SEQUENCE [LARGE SCALE GENOMIC DNA]</scope>
    <source>
        <strain evidence="2 3">DSM 5909</strain>
    </source>
</reference>
<organism evidence="2 3">
    <name type="scientific">Rhodoplanes roseus</name>
    <dbReference type="NCBI Taxonomy" id="29409"/>
    <lineage>
        <taxon>Bacteria</taxon>
        <taxon>Pseudomonadati</taxon>
        <taxon>Pseudomonadota</taxon>
        <taxon>Alphaproteobacteria</taxon>
        <taxon>Hyphomicrobiales</taxon>
        <taxon>Nitrobacteraceae</taxon>
        <taxon>Rhodoplanes</taxon>
    </lineage>
</organism>
<sequence length="129" mass="14510">MVGRRHGSEEIADNLAQADELAAKGKNQQAISKALGISVMTYHRWRKMRAPMVASSRAQDSADGRRQSSSPPAHSNDSPASESSDRLIELERENFRLRRLVTDLLLEKVGLEEELKDRQDAGTRRSRRV</sequence>
<dbReference type="Proteomes" id="UP000249130">
    <property type="component" value="Unassembled WGS sequence"/>
</dbReference>
<accession>A0A327KVC5</accession>
<dbReference type="Pfam" id="PF13384">
    <property type="entry name" value="HTH_23"/>
    <property type="match status" value="1"/>
</dbReference>
<evidence type="ECO:0000313" key="3">
    <source>
        <dbReference type="Proteomes" id="UP000249130"/>
    </source>
</evidence>
<proteinExistence type="predicted"/>
<comment type="caution">
    <text evidence="2">The sequence shown here is derived from an EMBL/GenBank/DDBJ whole genome shotgun (WGS) entry which is preliminary data.</text>
</comment>
<dbReference type="SUPFAM" id="SSF46689">
    <property type="entry name" value="Homeodomain-like"/>
    <property type="match status" value="1"/>
</dbReference>
<feature type="region of interest" description="Disordered" evidence="1">
    <location>
        <begin position="50"/>
        <end position="87"/>
    </location>
</feature>
<dbReference type="EMBL" id="NPEX01000162">
    <property type="protein sequence ID" value="RAI42231.1"/>
    <property type="molecule type" value="Genomic_DNA"/>
</dbReference>
<evidence type="ECO:0000313" key="2">
    <source>
        <dbReference type="EMBL" id="RAI42231.1"/>
    </source>
</evidence>
<keyword evidence="3" id="KW-1185">Reference proteome</keyword>
<feature type="compositionally biased region" description="Polar residues" evidence="1">
    <location>
        <begin position="67"/>
        <end position="82"/>
    </location>
</feature>
<protein>
    <recommendedName>
        <fullName evidence="4">Transposase</fullName>
    </recommendedName>
</protein>
<dbReference type="OrthoDB" id="9809060at2"/>
<gene>
    <name evidence="2" type="ORF">CH341_20030</name>
</gene>
<dbReference type="AlphaFoldDB" id="A0A327KVC5"/>
<name>A0A327KVC5_9BRAD</name>
<dbReference type="InterPro" id="IPR009057">
    <property type="entry name" value="Homeodomain-like_sf"/>
</dbReference>
<evidence type="ECO:0008006" key="4">
    <source>
        <dbReference type="Google" id="ProtNLM"/>
    </source>
</evidence>
<evidence type="ECO:0000256" key="1">
    <source>
        <dbReference type="SAM" id="MobiDB-lite"/>
    </source>
</evidence>
<dbReference type="RefSeq" id="WP_111420769.1">
    <property type="nucleotide sequence ID" value="NZ_NPEX01000162.1"/>
</dbReference>